<evidence type="ECO:0000259" key="2">
    <source>
        <dbReference type="Pfam" id="PF00134"/>
    </source>
</evidence>
<sequence>MKSSESQLVPFKVDQESSMDQLAVMISQDREYRCRDYFGRRSAAKSMHTQSPTSTQLDSVDDTPDSICREKMAEWSYRVCDHFHTKREIVAYTFSYLDRFVDRCHCDRKAFKLAAMTALYMSTKIFNQQQMSLGSISELSRGEFATHHIAEMESIILQTLQWKMNPPTVQAFIRVLLPVLVQERSPRIIQNLCNRAIFFAELAVFDYSLITEDRYVLAIACILNAVESMDETLLQQSSSAQLLLNLQSYHCLDPDMEALGHCQGRLWILYGTSAQLKEGDILPLHIRKGLEVEYSGSSKGHSDHSPIGVGHY</sequence>
<feature type="domain" description="Cyclin N-terminal" evidence="2">
    <location>
        <begin position="50"/>
        <end position="165"/>
    </location>
</feature>
<dbReference type="AlphaFoldDB" id="A0A1Z5JLA4"/>
<dbReference type="SUPFAM" id="SSF47954">
    <property type="entry name" value="Cyclin-like"/>
    <property type="match status" value="1"/>
</dbReference>
<dbReference type="InterPro" id="IPR039361">
    <property type="entry name" value="Cyclin"/>
</dbReference>
<dbReference type="FunFam" id="1.10.472.10:FF:000093">
    <property type="entry name" value="Predicted protein"/>
    <property type="match status" value="1"/>
</dbReference>
<evidence type="ECO:0000313" key="3">
    <source>
        <dbReference type="EMBL" id="GAX14632.1"/>
    </source>
</evidence>
<reference evidence="3 4" key="1">
    <citation type="journal article" date="2015" name="Plant Cell">
        <title>Oil accumulation by the oleaginous diatom Fistulifera solaris as revealed by the genome and transcriptome.</title>
        <authorList>
            <person name="Tanaka T."/>
            <person name="Maeda Y."/>
            <person name="Veluchamy A."/>
            <person name="Tanaka M."/>
            <person name="Abida H."/>
            <person name="Marechal E."/>
            <person name="Bowler C."/>
            <person name="Muto M."/>
            <person name="Sunaga Y."/>
            <person name="Tanaka M."/>
            <person name="Yoshino T."/>
            <person name="Taniguchi T."/>
            <person name="Fukuda Y."/>
            <person name="Nemoto M."/>
            <person name="Matsumoto M."/>
            <person name="Wong P.S."/>
            <person name="Aburatani S."/>
            <person name="Fujibuchi W."/>
        </authorList>
    </citation>
    <scope>NUCLEOTIDE SEQUENCE [LARGE SCALE GENOMIC DNA]</scope>
    <source>
        <strain evidence="3 4">JPCC DA0580</strain>
    </source>
</reference>
<keyword evidence="4" id="KW-1185">Reference proteome</keyword>
<dbReference type="InParanoid" id="A0A1Z5JLA4"/>
<evidence type="ECO:0000256" key="1">
    <source>
        <dbReference type="SAM" id="MobiDB-lite"/>
    </source>
</evidence>
<dbReference type="InterPro" id="IPR006671">
    <property type="entry name" value="Cyclin_N"/>
</dbReference>
<dbReference type="PANTHER" id="PTHR10177">
    <property type="entry name" value="CYCLINS"/>
    <property type="match status" value="1"/>
</dbReference>
<gene>
    <name evidence="3" type="ORF">FisN_6Lh417</name>
</gene>
<comment type="caution">
    <text evidence="3">The sequence shown here is derived from an EMBL/GenBank/DDBJ whole genome shotgun (WGS) entry which is preliminary data.</text>
</comment>
<protein>
    <recommendedName>
        <fullName evidence="2">Cyclin N-terminal domain-containing protein</fullName>
    </recommendedName>
</protein>
<dbReference type="Gene3D" id="1.10.472.10">
    <property type="entry name" value="Cyclin-like"/>
    <property type="match status" value="2"/>
</dbReference>
<dbReference type="EMBL" id="BDSP01000081">
    <property type="protein sequence ID" value="GAX14632.1"/>
    <property type="molecule type" value="Genomic_DNA"/>
</dbReference>
<dbReference type="Proteomes" id="UP000198406">
    <property type="component" value="Unassembled WGS sequence"/>
</dbReference>
<evidence type="ECO:0000313" key="4">
    <source>
        <dbReference type="Proteomes" id="UP000198406"/>
    </source>
</evidence>
<proteinExistence type="predicted"/>
<dbReference type="OrthoDB" id="39037at2759"/>
<feature type="region of interest" description="Disordered" evidence="1">
    <location>
        <begin position="43"/>
        <end position="63"/>
    </location>
</feature>
<name>A0A1Z5JLA4_FISSO</name>
<organism evidence="3 4">
    <name type="scientific">Fistulifera solaris</name>
    <name type="common">Oleaginous diatom</name>
    <dbReference type="NCBI Taxonomy" id="1519565"/>
    <lineage>
        <taxon>Eukaryota</taxon>
        <taxon>Sar</taxon>
        <taxon>Stramenopiles</taxon>
        <taxon>Ochrophyta</taxon>
        <taxon>Bacillariophyta</taxon>
        <taxon>Bacillariophyceae</taxon>
        <taxon>Bacillariophycidae</taxon>
        <taxon>Naviculales</taxon>
        <taxon>Naviculaceae</taxon>
        <taxon>Fistulifera</taxon>
    </lineage>
</organism>
<feature type="compositionally biased region" description="Polar residues" evidence="1">
    <location>
        <begin position="47"/>
        <end position="58"/>
    </location>
</feature>
<accession>A0A1Z5JLA4</accession>
<dbReference type="InterPro" id="IPR036915">
    <property type="entry name" value="Cyclin-like_sf"/>
</dbReference>
<dbReference type="Pfam" id="PF00134">
    <property type="entry name" value="Cyclin_N"/>
    <property type="match status" value="1"/>
</dbReference>